<keyword evidence="3" id="KW-0418">Kinase</keyword>
<dbReference type="STRING" id="504800.SAMN04488085_102108"/>
<dbReference type="InterPro" id="IPR017438">
    <property type="entry name" value="ATP-NAD_kinase_N"/>
</dbReference>
<dbReference type="Pfam" id="PF19279">
    <property type="entry name" value="YegS_C"/>
    <property type="match status" value="1"/>
</dbReference>
<evidence type="ECO:0000256" key="1">
    <source>
        <dbReference type="SAM" id="Phobius"/>
    </source>
</evidence>
<proteinExistence type="predicted"/>
<keyword evidence="3" id="KW-0808">Transferase</keyword>
<dbReference type="Gene3D" id="3.40.50.10330">
    <property type="entry name" value="Probable inorganic polyphosphate/atp-NAD kinase, domain 1"/>
    <property type="match status" value="1"/>
</dbReference>
<dbReference type="Pfam" id="PF00781">
    <property type="entry name" value="DAGK_cat"/>
    <property type="match status" value="1"/>
</dbReference>
<accession>A0A1I4A8B8</accession>
<keyword evidence="4" id="KW-1185">Reference proteome</keyword>
<dbReference type="PROSITE" id="PS50146">
    <property type="entry name" value="DAGK"/>
    <property type="match status" value="1"/>
</dbReference>
<dbReference type="InParanoid" id="A0A1I4A8B8"/>
<gene>
    <name evidence="3" type="ORF">SAMN04488085_102108</name>
</gene>
<keyword evidence="1" id="KW-0472">Membrane</keyword>
<dbReference type="AlphaFoldDB" id="A0A1I4A8B8"/>
<protein>
    <submittedName>
        <fullName evidence="3">Diacylglycerol kinase family enzyme</fullName>
    </submittedName>
</protein>
<evidence type="ECO:0000259" key="2">
    <source>
        <dbReference type="PROSITE" id="PS50146"/>
    </source>
</evidence>
<keyword evidence="1" id="KW-0812">Transmembrane</keyword>
<name>A0A1I4A8B8_9ACTN</name>
<feature type="transmembrane region" description="Helical" evidence="1">
    <location>
        <begin position="72"/>
        <end position="91"/>
    </location>
</feature>
<dbReference type="OrthoDB" id="3208200at2"/>
<sequence length="451" mass="46826">MAENTEPGPDAAPAPAAQRWLARLALLLGLAAGVLLVLAALGQPGVLAVGVGGLAVMLAAVWWFLSRRGPLRWLAAALALAAPVTVIVVYARRDLVWQVALVAALWLAAVAAARAALARARPPARTPEQPAPPPRRPFVIMNPRSGGGKVGRFQLAEKATALGADVDLLSGPGEVDVAERARRAVADGADLLGVAGGDGTQALVAGVAAEHGLPFLVISAGTRNHFALDLGLDRERPDLGLDALTDGVEVRLDLGRIDGRTFVNNASFGAYAEVVQSPAYRDDKRGTTLQLLPDLLAGHRGPRLRVRIDGTEVLEAPTALLVSNNPYGSGDLAGLGRRPRLDGGVLGVVVLTVGSAAQAAGLLRGRRGPGLRTRTAHEVVVEADAPQIPVGVDGEALLLPTPVRCTVAPGALRVRLPRNRPGIPVPRPPLDRALLRQQALGTTAFRDRPGG</sequence>
<dbReference type="InterPro" id="IPR045540">
    <property type="entry name" value="YegS/DAGK_C"/>
</dbReference>
<organism evidence="3 4">
    <name type="scientific">Geodermatophilus ruber</name>
    <dbReference type="NCBI Taxonomy" id="504800"/>
    <lineage>
        <taxon>Bacteria</taxon>
        <taxon>Bacillati</taxon>
        <taxon>Actinomycetota</taxon>
        <taxon>Actinomycetes</taxon>
        <taxon>Geodermatophilales</taxon>
        <taxon>Geodermatophilaceae</taxon>
        <taxon>Geodermatophilus</taxon>
    </lineage>
</organism>
<dbReference type="Proteomes" id="UP000199152">
    <property type="component" value="Unassembled WGS sequence"/>
</dbReference>
<dbReference type="InterPro" id="IPR001206">
    <property type="entry name" value="Diacylglycerol_kinase_cat_dom"/>
</dbReference>
<reference evidence="4" key="1">
    <citation type="submission" date="2016-10" db="EMBL/GenBank/DDBJ databases">
        <authorList>
            <person name="Varghese N."/>
            <person name="Submissions S."/>
        </authorList>
    </citation>
    <scope>NUCLEOTIDE SEQUENCE [LARGE SCALE GENOMIC DNA]</scope>
    <source>
        <strain evidence="4">DSM 45317</strain>
    </source>
</reference>
<dbReference type="RefSeq" id="WP_091321244.1">
    <property type="nucleotide sequence ID" value="NZ_FOSW01000002.1"/>
</dbReference>
<feature type="transmembrane region" description="Helical" evidence="1">
    <location>
        <begin position="97"/>
        <end position="117"/>
    </location>
</feature>
<keyword evidence="1" id="KW-1133">Transmembrane helix</keyword>
<evidence type="ECO:0000313" key="3">
    <source>
        <dbReference type="EMBL" id="SFK52420.1"/>
    </source>
</evidence>
<dbReference type="Gene3D" id="2.60.200.40">
    <property type="match status" value="1"/>
</dbReference>
<dbReference type="GO" id="GO:0016301">
    <property type="term" value="F:kinase activity"/>
    <property type="evidence" value="ECO:0007669"/>
    <property type="project" value="UniProtKB-KW"/>
</dbReference>
<feature type="transmembrane region" description="Helical" evidence="1">
    <location>
        <begin position="20"/>
        <end position="41"/>
    </location>
</feature>
<dbReference type="EMBL" id="FOSW01000002">
    <property type="protein sequence ID" value="SFK52420.1"/>
    <property type="molecule type" value="Genomic_DNA"/>
</dbReference>
<dbReference type="SUPFAM" id="SSF111331">
    <property type="entry name" value="NAD kinase/diacylglycerol kinase-like"/>
    <property type="match status" value="1"/>
</dbReference>
<evidence type="ECO:0000313" key="4">
    <source>
        <dbReference type="Proteomes" id="UP000199152"/>
    </source>
</evidence>
<dbReference type="InterPro" id="IPR016064">
    <property type="entry name" value="NAD/diacylglycerol_kinase_sf"/>
</dbReference>
<feature type="transmembrane region" description="Helical" evidence="1">
    <location>
        <begin position="47"/>
        <end position="65"/>
    </location>
</feature>
<feature type="domain" description="DAGKc" evidence="2">
    <location>
        <begin position="132"/>
        <end position="261"/>
    </location>
</feature>